<organism evidence="1 2">
    <name type="scientific">Loigolactobacillus backii</name>
    <dbReference type="NCBI Taxonomy" id="375175"/>
    <lineage>
        <taxon>Bacteria</taxon>
        <taxon>Bacillati</taxon>
        <taxon>Bacillota</taxon>
        <taxon>Bacilli</taxon>
        <taxon>Lactobacillales</taxon>
        <taxon>Lactobacillaceae</taxon>
        <taxon>Loigolactobacillus</taxon>
    </lineage>
</organism>
<keyword evidence="2" id="KW-1185">Reference proteome</keyword>
<name>A0A192H571_9LACO</name>
<accession>A0A192H571</accession>
<dbReference type="EMBL" id="CP014873">
    <property type="protein sequence ID" value="ANK63116.1"/>
    <property type="molecule type" value="Genomic_DNA"/>
</dbReference>
<dbReference type="InterPro" id="IPR007920">
    <property type="entry name" value="UPF0223"/>
</dbReference>
<sequence length="93" mass="11057">MKQNYQYPLDDQWTTAEIIRVTNFFRQVEDAYEKGTDRTEFLKTYAAFKEVVPAMAEEKRLGREFEAATDYSLYQAVKLARSLRTKRFKMALK</sequence>
<evidence type="ECO:0000313" key="1">
    <source>
        <dbReference type="EMBL" id="ANK63116.1"/>
    </source>
</evidence>
<dbReference type="NCBIfam" id="NF003353">
    <property type="entry name" value="PRK04387.1"/>
    <property type="match status" value="1"/>
</dbReference>
<dbReference type="Gene3D" id="1.10.220.80">
    <property type="entry name" value="BH2638-like"/>
    <property type="match status" value="1"/>
</dbReference>
<proteinExistence type="predicted"/>
<dbReference type="AlphaFoldDB" id="A0A192H571"/>
<dbReference type="STRING" id="375175.AYR53_10295"/>
<dbReference type="GeneID" id="42982647"/>
<dbReference type="RefSeq" id="WP_068224786.1">
    <property type="nucleotide sequence ID" value="NZ_CP014623.1"/>
</dbReference>
<protein>
    <submittedName>
        <fullName evidence="1">Uncharacterized protein</fullName>
    </submittedName>
</protein>
<gene>
    <name evidence="1" type="ORF">AYR53_10295</name>
</gene>
<reference evidence="1 2" key="1">
    <citation type="submission" date="2016-03" db="EMBL/GenBank/DDBJ databases">
        <title>Pediococcus and Lactobacillus from brewery environment - whole genome sequencing and assembly.</title>
        <authorList>
            <person name="Behr J."/>
            <person name="Geissler A.J."/>
            <person name="Vogel R.F."/>
        </authorList>
    </citation>
    <scope>NUCLEOTIDE SEQUENCE [LARGE SCALE GENOMIC DNA]</scope>
    <source>
        <strain evidence="1 2">TMW 1.1989</strain>
    </source>
</reference>
<dbReference type="KEGG" id="lbt:AYR52_05270"/>
<dbReference type="Pfam" id="PF05256">
    <property type="entry name" value="UPF0223"/>
    <property type="match status" value="1"/>
</dbReference>
<dbReference type="OrthoDB" id="1649074at2"/>
<dbReference type="InterPro" id="IPR023324">
    <property type="entry name" value="BH2638-like_sf"/>
</dbReference>
<dbReference type="PIRSF" id="PIRSF037260">
    <property type="entry name" value="UPF0223"/>
    <property type="match status" value="1"/>
</dbReference>
<dbReference type="Proteomes" id="UP000078582">
    <property type="component" value="Chromosome"/>
</dbReference>
<dbReference type="SUPFAM" id="SSF158504">
    <property type="entry name" value="BH2638-like"/>
    <property type="match status" value="1"/>
</dbReference>
<evidence type="ECO:0000313" key="2">
    <source>
        <dbReference type="Proteomes" id="UP000078582"/>
    </source>
</evidence>